<feature type="region of interest" description="Disordered" evidence="1">
    <location>
        <begin position="75"/>
        <end position="112"/>
    </location>
</feature>
<dbReference type="Proteomes" id="UP000199400">
    <property type="component" value="Unassembled WGS sequence"/>
</dbReference>
<protein>
    <submittedName>
        <fullName evidence="2">Uncharacterized protein</fullName>
    </submittedName>
</protein>
<accession>A0A1I2BAQ7</accession>
<dbReference type="AlphaFoldDB" id="A0A1I2BAQ7"/>
<gene>
    <name evidence="2" type="ORF">SAMN02745121_04566</name>
</gene>
<evidence type="ECO:0000313" key="3">
    <source>
        <dbReference type="Proteomes" id="UP000199400"/>
    </source>
</evidence>
<reference evidence="3" key="1">
    <citation type="submission" date="2016-10" db="EMBL/GenBank/DDBJ databases">
        <authorList>
            <person name="Varghese N."/>
            <person name="Submissions S."/>
        </authorList>
    </citation>
    <scope>NUCLEOTIDE SEQUENCE [LARGE SCALE GENOMIC DNA]</scope>
    <source>
        <strain evidence="3">ATCC 25963</strain>
    </source>
</reference>
<evidence type="ECO:0000313" key="2">
    <source>
        <dbReference type="EMBL" id="SFE53149.1"/>
    </source>
</evidence>
<dbReference type="EMBL" id="FOMX01000015">
    <property type="protein sequence ID" value="SFE53149.1"/>
    <property type="molecule type" value="Genomic_DNA"/>
</dbReference>
<feature type="region of interest" description="Disordered" evidence="1">
    <location>
        <begin position="285"/>
        <end position="308"/>
    </location>
</feature>
<name>A0A1I2BAQ7_9BACT</name>
<feature type="compositionally biased region" description="Basic residues" evidence="1">
    <location>
        <begin position="8"/>
        <end position="38"/>
    </location>
</feature>
<feature type="compositionally biased region" description="Basic residues" evidence="1">
    <location>
        <begin position="99"/>
        <end position="112"/>
    </location>
</feature>
<sequence length="329" mass="34180">MVRDARLARVRGARRVSGRARSTRGRRCTRSRRRSSRTAIRRVAGEVGPTDAGGAVARVAPEVDAAAAVAAGFAGGRHGSQRSGSKSPSRPLAAESRRGCRSPRTWRPRRPSVARRCSDRRCRTVRGRRVDGAGDELAGLALSARALQDVAAAAGRGGVEVAGHGSCRSAALRAPGRTRLPAARKTLLRPMSAAVGSATQVSGTPEQSQAASLAQVASASAAAYASWSAKGSSSAGHSAGAGGVARAAVVVGSDRVGVGAWRGRRGGTDSPCASAQVYRQVARSWRERHEQRRFRRDSGRRRGDLTSLAAKIPVASPWGSCRRGAPSGS</sequence>
<feature type="region of interest" description="Disordered" evidence="1">
    <location>
        <begin position="1"/>
        <end position="38"/>
    </location>
</feature>
<feature type="compositionally biased region" description="Basic and acidic residues" evidence="1">
    <location>
        <begin position="285"/>
        <end position="304"/>
    </location>
</feature>
<proteinExistence type="predicted"/>
<dbReference type="STRING" id="54.SAMN02745121_04566"/>
<organism evidence="2 3">
    <name type="scientific">Nannocystis exedens</name>
    <dbReference type="NCBI Taxonomy" id="54"/>
    <lineage>
        <taxon>Bacteria</taxon>
        <taxon>Pseudomonadati</taxon>
        <taxon>Myxococcota</taxon>
        <taxon>Polyangia</taxon>
        <taxon>Nannocystales</taxon>
        <taxon>Nannocystaceae</taxon>
        <taxon>Nannocystis</taxon>
    </lineage>
</organism>
<keyword evidence="3" id="KW-1185">Reference proteome</keyword>
<evidence type="ECO:0000256" key="1">
    <source>
        <dbReference type="SAM" id="MobiDB-lite"/>
    </source>
</evidence>